<feature type="compositionally biased region" description="Basic and acidic residues" evidence="2">
    <location>
        <begin position="24"/>
        <end position="35"/>
    </location>
</feature>
<feature type="compositionally biased region" description="Basic residues" evidence="2">
    <location>
        <begin position="14"/>
        <end position="23"/>
    </location>
</feature>
<evidence type="ECO:0000256" key="1">
    <source>
        <dbReference type="SAM" id="Coils"/>
    </source>
</evidence>
<feature type="region of interest" description="Disordered" evidence="2">
    <location>
        <begin position="575"/>
        <end position="596"/>
    </location>
</feature>
<feature type="compositionally biased region" description="Acidic residues" evidence="2">
    <location>
        <begin position="583"/>
        <end position="596"/>
    </location>
</feature>
<keyword evidence="1" id="KW-0175">Coiled coil</keyword>
<feature type="coiled-coil region" evidence="1">
    <location>
        <begin position="359"/>
        <end position="435"/>
    </location>
</feature>
<feature type="compositionally biased region" description="Polar residues" evidence="2">
    <location>
        <begin position="229"/>
        <end position="242"/>
    </location>
</feature>
<organism evidence="3 4">
    <name type="scientific">Caenorhabditis auriculariae</name>
    <dbReference type="NCBI Taxonomy" id="2777116"/>
    <lineage>
        <taxon>Eukaryota</taxon>
        <taxon>Metazoa</taxon>
        <taxon>Ecdysozoa</taxon>
        <taxon>Nematoda</taxon>
        <taxon>Chromadorea</taxon>
        <taxon>Rhabditida</taxon>
        <taxon>Rhabditina</taxon>
        <taxon>Rhabditomorpha</taxon>
        <taxon>Rhabditoidea</taxon>
        <taxon>Rhabditidae</taxon>
        <taxon>Peloderinae</taxon>
        <taxon>Caenorhabditis</taxon>
    </lineage>
</organism>
<sequence>MGRFLCSNAVHAKKEQKRSRNLKKTFEEGKVKEAEQQVQDEAGGTQVENSQETPVFSNSRADANDNFAQRNVGSADNHTPRSSSYPFPPWVPDFRVPPPPMNVFFTPDRNFGQLPQASSFPFPPRNSWNAQNDFVQIVYQPGNPFSIQPNTPEISLNNPVQMGMSPNYPFPPRDFRNPPQGAALMTNLGFERSGAGHDWQLGFERRGAGHDCPRKSDETRAGKGEPDETPNSWNFQCQPATSDTDDWLIKFDSPPPPTTSEIAARNSTQMPEASKRKTRTFKYPEYQEEQRREQELEREASSGSSTENEVEEDSENEAAPPSRAPENIERSGVMKELVWRINAMEQGNRRALERLSKPCRQLEELLEAGRNDKKLAKETLNFELNTLRKRFENKEKDIKKMTFFFASPREFQNSLRILRNERKAAEEKITNLYNKKLSDWTSLDKIRRNHEFRTELLLRRLRVERTQIRRFSRKIVGMKNESEALGPATEMFEFWQKERNGIEEDDERKEPNRLLEKKSSLKTLQIYNEEVEAAFEELKRKSKSRWNVLDYFNQHEKYLSDFLVKFVGVKGPVHESSVGIEQQDSETSGDVEDPHN</sequence>
<protein>
    <submittedName>
        <fullName evidence="3">Uncharacterized protein</fullName>
    </submittedName>
</protein>
<dbReference type="EMBL" id="CAJGYM010000134">
    <property type="protein sequence ID" value="CAD6198681.1"/>
    <property type="molecule type" value="Genomic_DNA"/>
</dbReference>
<feature type="region of interest" description="Disordered" evidence="2">
    <location>
        <begin position="203"/>
        <end position="329"/>
    </location>
</feature>
<evidence type="ECO:0000256" key="2">
    <source>
        <dbReference type="SAM" id="MobiDB-lite"/>
    </source>
</evidence>
<evidence type="ECO:0000313" key="3">
    <source>
        <dbReference type="EMBL" id="CAD6198681.1"/>
    </source>
</evidence>
<evidence type="ECO:0000313" key="4">
    <source>
        <dbReference type="Proteomes" id="UP000835052"/>
    </source>
</evidence>
<dbReference type="AlphaFoldDB" id="A0A8S1HVX8"/>
<proteinExistence type="predicted"/>
<dbReference type="Proteomes" id="UP000835052">
    <property type="component" value="Unassembled WGS sequence"/>
</dbReference>
<feature type="compositionally biased region" description="Polar residues" evidence="2">
    <location>
        <begin position="46"/>
        <end position="62"/>
    </location>
</feature>
<name>A0A8S1HVX8_9PELO</name>
<accession>A0A8S1HVX8</accession>
<gene>
    <name evidence="3" type="ORF">CAUJ_LOCUS14587</name>
</gene>
<feature type="region of interest" description="Disordered" evidence="2">
    <location>
        <begin position="1"/>
        <end position="62"/>
    </location>
</feature>
<comment type="caution">
    <text evidence="3">The sequence shown here is derived from an EMBL/GenBank/DDBJ whole genome shotgun (WGS) entry which is preliminary data.</text>
</comment>
<feature type="compositionally biased region" description="Basic and acidic residues" evidence="2">
    <location>
        <begin position="288"/>
        <end position="300"/>
    </location>
</feature>
<keyword evidence="4" id="KW-1185">Reference proteome</keyword>
<feature type="compositionally biased region" description="Polar residues" evidence="2">
    <location>
        <begin position="259"/>
        <end position="271"/>
    </location>
</feature>
<reference evidence="3" key="1">
    <citation type="submission" date="2020-10" db="EMBL/GenBank/DDBJ databases">
        <authorList>
            <person name="Kikuchi T."/>
        </authorList>
    </citation>
    <scope>NUCLEOTIDE SEQUENCE</scope>
    <source>
        <strain evidence="3">NKZ352</strain>
    </source>
</reference>
<feature type="compositionally biased region" description="Basic and acidic residues" evidence="2">
    <location>
        <begin position="203"/>
        <end position="226"/>
    </location>
</feature>